<feature type="binding site" evidence="11">
    <location>
        <position position="214"/>
    </location>
    <ligand>
        <name>a purine D-ribonucleoside</name>
        <dbReference type="ChEBI" id="CHEBI:142355"/>
    </ligand>
</feature>
<evidence type="ECO:0000256" key="11">
    <source>
        <dbReference type="PIRSR" id="PIRSR000477-2"/>
    </source>
</evidence>
<feature type="region of interest" description="Disordered" evidence="12">
    <location>
        <begin position="1"/>
        <end position="37"/>
    </location>
</feature>
<dbReference type="AlphaFoldDB" id="A0A8J3CH30"/>
<dbReference type="EC" id="2.4.2.1" evidence="5 10"/>
<feature type="binding site" evidence="11">
    <location>
        <position position="61"/>
    </location>
    <ligand>
        <name>phosphate</name>
        <dbReference type="ChEBI" id="CHEBI:43474"/>
    </ligand>
</feature>
<proteinExistence type="inferred from homology"/>
<dbReference type="SUPFAM" id="SSF53167">
    <property type="entry name" value="Purine and uridine phosphorylases"/>
    <property type="match status" value="1"/>
</dbReference>
<dbReference type="EMBL" id="BMMK01000020">
    <property type="protein sequence ID" value="GGM65825.1"/>
    <property type="molecule type" value="Genomic_DNA"/>
</dbReference>
<evidence type="ECO:0000256" key="5">
    <source>
        <dbReference type="ARBA" id="ARBA00011886"/>
    </source>
</evidence>
<evidence type="ECO:0000256" key="8">
    <source>
        <dbReference type="ARBA" id="ARBA00022679"/>
    </source>
</evidence>
<evidence type="ECO:0000256" key="10">
    <source>
        <dbReference type="PIRNR" id="PIRNR000477"/>
    </source>
</evidence>
<comment type="subunit">
    <text evidence="4">Homotrimer.</text>
</comment>
<comment type="function">
    <text evidence="1">The purine nucleoside phosphorylases catalyze the phosphorolytic breakdown of the N-glycosidic bond in the beta-(deoxy)ribonucleoside molecules, with the formation of the corresponding free purine bases and pentose-1-phosphate. Cleaves guanosine, inosine, 2'-deoxyguanosine and 2'-deoxyinosine.</text>
</comment>
<accession>A0A8J3CH30</accession>
<keyword evidence="8 10" id="KW-0808">Transferase</keyword>
<dbReference type="GO" id="GO:0004731">
    <property type="term" value="F:purine-nucleoside phosphorylase activity"/>
    <property type="evidence" value="ECO:0007669"/>
    <property type="project" value="UniProtKB-UniRule"/>
</dbReference>
<evidence type="ECO:0000256" key="9">
    <source>
        <dbReference type="ARBA" id="ARBA00048556"/>
    </source>
</evidence>
<evidence type="ECO:0000256" key="4">
    <source>
        <dbReference type="ARBA" id="ARBA00011233"/>
    </source>
</evidence>
<name>A0A8J3CH30_9PSEU</name>
<feature type="compositionally biased region" description="Polar residues" evidence="12">
    <location>
        <begin position="1"/>
        <end position="21"/>
    </location>
</feature>
<sequence length="293" mass="30174">MTGSSTNPTTDPATAPSTELPSSERRINPAADPTGAASAAAAELAERTGVARHDVAVVLGSGWRPAADLIGKPAAEVPVATLPGFLPPSVQGHGGSLRSVPVGEKNVLVVLGRTHYYEGKGVAQVVHGVRTAVQAGCRMVVLTNAAGGLRQGMQVGQPVLISDHLNLTATSPLVGATFVDLTDLYSQRLRTVAREIDPSLEEGVYAGLPGPHFETPAEIRMLRTLGADLVGMSTVLEAIAARAAGAEVFGLSLVTNLAAGITGEPLNHEEVLEAGRAAAARMGELLRKLVERA</sequence>
<feature type="binding site" evidence="11">
    <location>
        <position position="233"/>
    </location>
    <ligand>
        <name>phosphate</name>
        <dbReference type="ChEBI" id="CHEBI:43474"/>
    </ligand>
</feature>
<evidence type="ECO:0000256" key="12">
    <source>
        <dbReference type="SAM" id="MobiDB-lite"/>
    </source>
</evidence>
<dbReference type="InterPro" id="IPR011269">
    <property type="entry name" value="PUNP"/>
</dbReference>
<comment type="catalytic activity">
    <reaction evidence="9">
        <text>a purine 2'-deoxy-D-ribonucleoside + phosphate = a purine nucleobase + 2-deoxy-alpha-D-ribose 1-phosphate</text>
        <dbReference type="Rhea" id="RHEA:36431"/>
        <dbReference type="ChEBI" id="CHEBI:26386"/>
        <dbReference type="ChEBI" id="CHEBI:43474"/>
        <dbReference type="ChEBI" id="CHEBI:57259"/>
        <dbReference type="ChEBI" id="CHEBI:142361"/>
        <dbReference type="EC" id="2.4.2.1"/>
    </reaction>
</comment>
<evidence type="ECO:0000259" key="13">
    <source>
        <dbReference type="Pfam" id="PF01048"/>
    </source>
</evidence>
<comment type="pathway">
    <text evidence="2 10">Purine metabolism; purine nucleoside salvage.</text>
</comment>
<evidence type="ECO:0000256" key="6">
    <source>
        <dbReference type="ARBA" id="ARBA00013834"/>
    </source>
</evidence>
<gene>
    <name evidence="14" type="primary">punA</name>
    <name evidence="14" type="ORF">GCM10012275_40560</name>
</gene>
<organism evidence="14 15">
    <name type="scientific">Longimycelium tulufanense</name>
    <dbReference type="NCBI Taxonomy" id="907463"/>
    <lineage>
        <taxon>Bacteria</taxon>
        <taxon>Bacillati</taxon>
        <taxon>Actinomycetota</taxon>
        <taxon>Actinomycetes</taxon>
        <taxon>Pseudonocardiales</taxon>
        <taxon>Pseudonocardiaceae</taxon>
        <taxon>Longimycelium</taxon>
    </lineage>
</organism>
<dbReference type="NCBIfam" id="TIGR01698">
    <property type="entry name" value="PUNP"/>
    <property type="match status" value="1"/>
</dbReference>
<keyword evidence="7 10" id="KW-0328">Glycosyltransferase</keyword>
<protein>
    <recommendedName>
        <fullName evidence="6 10">Purine nucleoside phosphorylase</fullName>
        <ecNumber evidence="5 10">2.4.2.1</ecNumber>
    </recommendedName>
    <alternativeName>
        <fullName evidence="10">Inosine-guanosine phosphorylase</fullName>
    </alternativeName>
</protein>
<evidence type="ECO:0000313" key="14">
    <source>
        <dbReference type="EMBL" id="GGM65825.1"/>
    </source>
</evidence>
<evidence type="ECO:0000313" key="15">
    <source>
        <dbReference type="Proteomes" id="UP000637578"/>
    </source>
</evidence>
<evidence type="ECO:0000256" key="2">
    <source>
        <dbReference type="ARBA" id="ARBA00005058"/>
    </source>
</evidence>
<evidence type="ECO:0000256" key="7">
    <source>
        <dbReference type="ARBA" id="ARBA00022676"/>
    </source>
</evidence>
<feature type="binding site" evidence="11">
    <location>
        <begin position="113"/>
        <end position="115"/>
    </location>
    <ligand>
        <name>phosphate</name>
        <dbReference type="ChEBI" id="CHEBI:43474"/>
    </ligand>
</feature>
<dbReference type="InterPro" id="IPR011268">
    <property type="entry name" value="Purine_phosphorylase"/>
</dbReference>
<dbReference type="NCBIfam" id="NF006054">
    <property type="entry name" value="PRK08202.1"/>
    <property type="match status" value="1"/>
</dbReference>
<dbReference type="GO" id="GO:0005737">
    <property type="term" value="C:cytoplasm"/>
    <property type="evidence" value="ECO:0007669"/>
    <property type="project" value="TreeGrafter"/>
</dbReference>
<reference evidence="14" key="2">
    <citation type="submission" date="2020-09" db="EMBL/GenBank/DDBJ databases">
        <authorList>
            <person name="Sun Q."/>
            <person name="Zhou Y."/>
        </authorList>
    </citation>
    <scope>NUCLEOTIDE SEQUENCE</scope>
    <source>
        <strain evidence="14">CGMCC 4.5737</strain>
    </source>
</reference>
<feature type="binding site" evidence="11">
    <location>
        <position position="145"/>
    </location>
    <ligand>
        <name>phosphate</name>
        <dbReference type="ChEBI" id="CHEBI:43474"/>
    </ligand>
</feature>
<feature type="binding site" evidence="11">
    <location>
        <position position="256"/>
    </location>
    <ligand>
        <name>a purine D-ribonucleoside</name>
        <dbReference type="ChEBI" id="CHEBI:142355"/>
    </ligand>
</feature>
<keyword evidence="15" id="KW-1185">Reference proteome</keyword>
<dbReference type="PANTHER" id="PTHR11904:SF9">
    <property type="entry name" value="PURINE NUCLEOSIDE PHOSPHORYLASE-RELATED"/>
    <property type="match status" value="1"/>
</dbReference>
<feature type="binding site" evidence="11">
    <location>
        <position position="93"/>
    </location>
    <ligand>
        <name>phosphate</name>
        <dbReference type="ChEBI" id="CHEBI:43474"/>
    </ligand>
</feature>
<dbReference type="NCBIfam" id="TIGR01697">
    <property type="entry name" value="PNPH-PUNA-XAPA"/>
    <property type="match status" value="1"/>
</dbReference>
<dbReference type="PIRSF" id="PIRSF000477">
    <property type="entry name" value="PurNPase"/>
    <property type="match status" value="1"/>
</dbReference>
<dbReference type="Proteomes" id="UP000637578">
    <property type="component" value="Unassembled WGS sequence"/>
</dbReference>
<dbReference type="InterPro" id="IPR018099">
    <property type="entry name" value="Purine_phosphorylase-2_CS"/>
</dbReference>
<comment type="caution">
    <text evidence="14">The sequence shown here is derived from an EMBL/GenBank/DDBJ whole genome shotgun (WGS) entry which is preliminary data.</text>
</comment>
<comment type="similarity">
    <text evidence="3 10">Belongs to the PNP/MTAP phosphorylase family.</text>
</comment>
<evidence type="ECO:0000256" key="1">
    <source>
        <dbReference type="ARBA" id="ARBA00002678"/>
    </source>
</evidence>
<reference evidence="14" key="1">
    <citation type="journal article" date="2014" name="Int. J. Syst. Evol. Microbiol.">
        <title>Complete genome sequence of Corynebacterium casei LMG S-19264T (=DSM 44701T), isolated from a smear-ripened cheese.</title>
        <authorList>
            <consortium name="US DOE Joint Genome Institute (JGI-PGF)"/>
            <person name="Walter F."/>
            <person name="Albersmeier A."/>
            <person name="Kalinowski J."/>
            <person name="Ruckert C."/>
        </authorList>
    </citation>
    <scope>NUCLEOTIDE SEQUENCE</scope>
    <source>
        <strain evidence="14">CGMCC 4.5737</strain>
    </source>
</reference>
<dbReference type="Gene3D" id="3.40.50.1580">
    <property type="entry name" value="Nucleoside phosphorylase domain"/>
    <property type="match status" value="1"/>
</dbReference>
<dbReference type="InterPro" id="IPR035994">
    <property type="entry name" value="Nucleoside_phosphorylase_sf"/>
</dbReference>
<dbReference type="CDD" id="cd09009">
    <property type="entry name" value="PNP-EcPNPII_like"/>
    <property type="match status" value="1"/>
</dbReference>
<dbReference type="GO" id="GO:0009116">
    <property type="term" value="P:nucleoside metabolic process"/>
    <property type="evidence" value="ECO:0007669"/>
    <property type="project" value="UniProtKB-UniRule"/>
</dbReference>
<dbReference type="Pfam" id="PF01048">
    <property type="entry name" value="PNP_UDP_1"/>
    <property type="match status" value="1"/>
</dbReference>
<dbReference type="PANTHER" id="PTHR11904">
    <property type="entry name" value="METHYLTHIOADENOSINE/PURINE NUCLEOSIDE PHOSPHORYLASE"/>
    <property type="match status" value="1"/>
</dbReference>
<evidence type="ECO:0000256" key="3">
    <source>
        <dbReference type="ARBA" id="ARBA00006751"/>
    </source>
</evidence>
<dbReference type="InterPro" id="IPR000845">
    <property type="entry name" value="Nucleoside_phosphorylase_d"/>
</dbReference>
<feature type="domain" description="Nucleoside phosphorylase" evidence="13">
    <location>
        <begin position="55"/>
        <end position="291"/>
    </location>
</feature>
<dbReference type="UniPathway" id="UPA00606"/>
<dbReference type="PROSITE" id="PS01240">
    <property type="entry name" value="PNP_MTAP_2"/>
    <property type="match status" value="1"/>
</dbReference>